<dbReference type="Pfam" id="PF12796">
    <property type="entry name" value="Ank_2"/>
    <property type="match status" value="1"/>
</dbReference>
<dbReference type="SMART" id="SM00248">
    <property type="entry name" value="ANK"/>
    <property type="match status" value="6"/>
</dbReference>
<keyword evidence="3" id="KW-0677">Repeat</keyword>
<feature type="repeat" description="ANK" evidence="7">
    <location>
        <begin position="181"/>
        <end position="203"/>
    </location>
</feature>
<sequence>MEKRTGEEDTTTLYEAAMRGCTETLNSLIQRDRLILNRVSLTSFADTPLHISSLLGHLDFTTAILTQNPKMATRLDSLKRSPLHLASAEGHTEIIKALLAVDNDVCLVRDEDGRIPLHLAAMRGNVEAIQELVSARPDSTSELLEGDTVLHLCVKYNHLEALRLLVETVDGVELVSRGNQDGNTILHLAVMLKQLETIRYLLSVPGVKAGENALNKMGLTALDILDHCPRDFKSAEIRDIIMEAGGGRSTRRIKNPLQAQSAVAITVPRKSSRGVKGWLKKSTSYMQLQGNWIEETQGTLMTVATLIASITFQGAFSPPGGVWQQDETQSQTCRDTEEHMCSAGTAIFAYALPNSHKLFMTYNSISFVASLLVIFLIISGFPLRNKICMWVLTVAMSTTLVFMALTYLISMAMVTPDNILTQLDWIKKTSLFVWLGTVILVSLIHMIRLLTWTSRSRISCGCKQKWWIKSLQKKFQRHQQTTCAEQNPLARV</sequence>
<gene>
    <name evidence="10" type="ORF">RCOM_0654320</name>
</gene>
<dbReference type="STRING" id="3988.B9S5T4"/>
<dbReference type="InterPro" id="IPR026961">
    <property type="entry name" value="PGG_dom"/>
</dbReference>
<dbReference type="PROSITE" id="PS50088">
    <property type="entry name" value="ANK_REPEAT"/>
    <property type="match status" value="4"/>
</dbReference>
<dbReference type="PANTHER" id="PTHR24186">
    <property type="entry name" value="PROTEIN PHOSPHATASE 1 REGULATORY SUBUNIT"/>
    <property type="match status" value="1"/>
</dbReference>
<dbReference type="Pfam" id="PF00023">
    <property type="entry name" value="Ank"/>
    <property type="match status" value="1"/>
</dbReference>
<protein>
    <submittedName>
        <fullName evidence="10">Protein binding protein, putative</fullName>
    </submittedName>
</protein>
<keyword evidence="6 8" id="KW-0472">Membrane</keyword>
<evidence type="ECO:0000313" key="10">
    <source>
        <dbReference type="EMBL" id="EEF41021.1"/>
    </source>
</evidence>
<evidence type="ECO:0000313" key="11">
    <source>
        <dbReference type="Proteomes" id="UP000008311"/>
    </source>
</evidence>
<comment type="subcellular location">
    <subcellularLocation>
        <location evidence="1">Membrane</location>
        <topology evidence="1">Multi-pass membrane protein</topology>
    </subcellularLocation>
</comment>
<dbReference type="GO" id="GO:0016020">
    <property type="term" value="C:membrane"/>
    <property type="evidence" value="ECO:0007669"/>
    <property type="project" value="UniProtKB-SubCell"/>
</dbReference>
<keyword evidence="11" id="KW-1185">Reference proteome</keyword>
<feature type="transmembrane region" description="Helical" evidence="8">
    <location>
        <begin position="390"/>
        <end position="411"/>
    </location>
</feature>
<feature type="repeat" description="ANK" evidence="7">
    <location>
        <begin position="145"/>
        <end position="177"/>
    </location>
</feature>
<feature type="transmembrane region" description="Helical" evidence="8">
    <location>
        <begin position="359"/>
        <end position="378"/>
    </location>
</feature>
<dbReference type="SUPFAM" id="SSF48403">
    <property type="entry name" value="Ankyrin repeat"/>
    <property type="match status" value="1"/>
</dbReference>
<evidence type="ECO:0000256" key="3">
    <source>
        <dbReference type="ARBA" id="ARBA00022737"/>
    </source>
</evidence>
<evidence type="ECO:0000256" key="7">
    <source>
        <dbReference type="PROSITE-ProRule" id="PRU00023"/>
    </source>
</evidence>
<keyword evidence="5 7" id="KW-0040">ANK repeat</keyword>
<feature type="repeat" description="ANK" evidence="7">
    <location>
        <begin position="78"/>
        <end position="110"/>
    </location>
</feature>
<evidence type="ECO:0000256" key="1">
    <source>
        <dbReference type="ARBA" id="ARBA00004141"/>
    </source>
</evidence>
<feature type="transmembrane region" description="Helical" evidence="8">
    <location>
        <begin position="431"/>
        <end position="450"/>
    </location>
</feature>
<dbReference type="AlphaFoldDB" id="B9S5T4"/>
<evidence type="ECO:0000256" key="8">
    <source>
        <dbReference type="SAM" id="Phobius"/>
    </source>
</evidence>
<dbReference type="PANTHER" id="PTHR24186:SF37">
    <property type="entry name" value="PGG DOMAIN-CONTAINING PROTEIN"/>
    <property type="match status" value="1"/>
</dbReference>
<dbReference type="Gene3D" id="1.25.40.20">
    <property type="entry name" value="Ankyrin repeat-containing domain"/>
    <property type="match status" value="1"/>
</dbReference>
<keyword evidence="2 8" id="KW-0812">Transmembrane</keyword>
<dbReference type="PROSITE" id="PS50297">
    <property type="entry name" value="ANK_REP_REGION"/>
    <property type="match status" value="3"/>
</dbReference>
<accession>B9S5T4</accession>
<dbReference type="eggNOG" id="KOG0504">
    <property type="taxonomic scope" value="Eukaryota"/>
</dbReference>
<evidence type="ECO:0000256" key="2">
    <source>
        <dbReference type="ARBA" id="ARBA00022692"/>
    </source>
</evidence>
<dbReference type="EMBL" id="EQ973876">
    <property type="protein sequence ID" value="EEF41021.1"/>
    <property type="molecule type" value="Genomic_DNA"/>
</dbReference>
<dbReference type="OMA" id="PNWIEEK"/>
<evidence type="ECO:0000256" key="6">
    <source>
        <dbReference type="ARBA" id="ARBA00023136"/>
    </source>
</evidence>
<dbReference type="InterPro" id="IPR002110">
    <property type="entry name" value="Ankyrin_rpt"/>
</dbReference>
<dbReference type="InParanoid" id="B9S5T4"/>
<evidence type="ECO:0000259" key="9">
    <source>
        <dbReference type="Pfam" id="PF13962"/>
    </source>
</evidence>
<name>B9S5T4_RICCO</name>
<reference evidence="11" key="1">
    <citation type="journal article" date="2010" name="Nat. Biotechnol.">
        <title>Draft genome sequence of the oilseed species Ricinus communis.</title>
        <authorList>
            <person name="Chan A.P."/>
            <person name="Crabtree J."/>
            <person name="Zhao Q."/>
            <person name="Lorenzi H."/>
            <person name="Orvis J."/>
            <person name="Puiu D."/>
            <person name="Melake-Berhan A."/>
            <person name="Jones K.M."/>
            <person name="Redman J."/>
            <person name="Chen G."/>
            <person name="Cahoon E.B."/>
            <person name="Gedil M."/>
            <person name="Stanke M."/>
            <person name="Haas B.J."/>
            <person name="Wortman J.R."/>
            <person name="Fraser-Liggett C.M."/>
            <person name="Ravel J."/>
            <person name="Rabinowicz P.D."/>
        </authorList>
    </citation>
    <scope>NUCLEOTIDE SEQUENCE [LARGE SCALE GENOMIC DNA]</scope>
    <source>
        <strain evidence="11">cv. Hale</strain>
    </source>
</reference>
<keyword evidence="4 8" id="KW-1133">Transmembrane helix</keyword>
<evidence type="ECO:0000256" key="4">
    <source>
        <dbReference type="ARBA" id="ARBA00022989"/>
    </source>
</evidence>
<organism evidence="10 11">
    <name type="scientific">Ricinus communis</name>
    <name type="common">Castor bean</name>
    <dbReference type="NCBI Taxonomy" id="3988"/>
    <lineage>
        <taxon>Eukaryota</taxon>
        <taxon>Viridiplantae</taxon>
        <taxon>Streptophyta</taxon>
        <taxon>Embryophyta</taxon>
        <taxon>Tracheophyta</taxon>
        <taxon>Spermatophyta</taxon>
        <taxon>Magnoliopsida</taxon>
        <taxon>eudicotyledons</taxon>
        <taxon>Gunneridae</taxon>
        <taxon>Pentapetalae</taxon>
        <taxon>rosids</taxon>
        <taxon>fabids</taxon>
        <taxon>Malpighiales</taxon>
        <taxon>Euphorbiaceae</taxon>
        <taxon>Acalyphoideae</taxon>
        <taxon>Acalypheae</taxon>
        <taxon>Ricinus</taxon>
    </lineage>
</organism>
<feature type="repeat" description="ANK" evidence="7">
    <location>
        <begin position="112"/>
        <end position="138"/>
    </location>
</feature>
<dbReference type="OrthoDB" id="1585477at2759"/>
<dbReference type="Proteomes" id="UP000008311">
    <property type="component" value="Unassembled WGS sequence"/>
</dbReference>
<proteinExistence type="predicted"/>
<evidence type="ECO:0000256" key="5">
    <source>
        <dbReference type="ARBA" id="ARBA00023043"/>
    </source>
</evidence>
<dbReference type="Pfam" id="PF13962">
    <property type="entry name" value="PGG"/>
    <property type="match status" value="1"/>
</dbReference>
<feature type="domain" description="PGG" evidence="9">
    <location>
        <begin position="291"/>
        <end position="413"/>
    </location>
</feature>
<dbReference type="InterPro" id="IPR036770">
    <property type="entry name" value="Ankyrin_rpt-contain_sf"/>
</dbReference>